<evidence type="ECO:0000313" key="2">
    <source>
        <dbReference type="EMBL" id="KAJ4024568.1"/>
    </source>
</evidence>
<dbReference type="AlphaFoldDB" id="A0A9W8Q101"/>
<evidence type="ECO:0000256" key="1">
    <source>
        <dbReference type="SAM" id="MobiDB-lite"/>
    </source>
</evidence>
<keyword evidence="3" id="KW-1185">Reference proteome</keyword>
<proteinExistence type="predicted"/>
<feature type="compositionally biased region" description="Acidic residues" evidence="1">
    <location>
        <begin position="193"/>
        <end position="258"/>
    </location>
</feature>
<comment type="caution">
    <text evidence="2">The sequence shown here is derived from an EMBL/GenBank/DDBJ whole genome shotgun (WGS) entry which is preliminary data.</text>
</comment>
<dbReference type="OrthoDB" id="5095313at2759"/>
<protein>
    <submittedName>
        <fullName evidence="2">Uncharacterized protein</fullName>
    </submittedName>
</protein>
<accession>A0A9W8Q101</accession>
<feature type="compositionally biased region" description="Low complexity" evidence="1">
    <location>
        <begin position="11"/>
        <end position="23"/>
    </location>
</feature>
<reference evidence="2" key="1">
    <citation type="submission" date="2022-10" db="EMBL/GenBank/DDBJ databases">
        <title>Fusarium specimens isolated from Avocado Roots.</title>
        <authorList>
            <person name="Stajich J."/>
            <person name="Roper C."/>
            <person name="Heimlech-Rivalta G."/>
        </authorList>
    </citation>
    <scope>NUCLEOTIDE SEQUENCE</scope>
    <source>
        <strain evidence="2">CF00143</strain>
    </source>
</reference>
<gene>
    <name evidence="2" type="ORF">NW766_000806</name>
</gene>
<evidence type="ECO:0000313" key="3">
    <source>
        <dbReference type="Proteomes" id="UP001152130"/>
    </source>
</evidence>
<name>A0A9W8Q101_9HYPO</name>
<dbReference type="Proteomes" id="UP001152130">
    <property type="component" value="Unassembled WGS sequence"/>
</dbReference>
<dbReference type="EMBL" id="JAPDHF010000001">
    <property type="protein sequence ID" value="KAJ4024568.1"/>
    <property type="molecule type" value="Genomic_DNA"/>
</dbReference>
<feature type="region of interest" description="Disordered" evidence="1">
    <location>
        <begin position="1"/>
        <end position="25"/>
    </location>
</feature>
<feature type="region of interest" description="Disordered" evidence="1">
    <location>
        <begin position="176"/>
        <end position="270"/>
    </location>
</feature>
<sequence>MSQHDSDSESDGSITASSTSSDDNLPAEYVEGRVCHFLGHLEAIPVTREGTLVQVHHAWVRVTDPNDHEFSVLSSNPHGPRFNFCYKLPGPGNNWLARTSDNTDATTELFVHVQKQGIKGHKIHVYQCVHHAQSSSWIIESYPKEKKTKRIPQTEALAWSLQQRLRFEIGDTFGRHPWNKPSKYHQRGRELEAMDEDEVADEDERMDTGEDLDEDEDEDEESDDGEDEESDDQDNEVSDDGEDEGSDDEEDGEDDEESVPTFGAIWASRA</sequence>
<organism evidence="2 3">
    <name type="scientific">Fusarium irregulare</name>
    <dbReference type="NCBI Taxonomy" id="2494466"/>
    <lineage>
        <taxon>Eukaryota</taxon>
        <taxon>Fungi</taxon>
        <taxon>Dikarya</taxon>
        <taxon>Ascomycota</taxon>
        <taxon>Pezizomycotina</taxon>
        <taxon>Sordariomycetes</taxon>
        <taxon>Hypocreomycetidae</taxon>
        <taxon>Hypocreales</taxon>
        <taxon>Nectriaceae</taxon>
        <taxon>Fusarium</taxon>
        <taxon>Fusarium incarnatum-equiseti species complex</taxon>
    </lineage>
</organism>